<evidence type="ECO:0000256" key="2">
    <source>
        <dbReference type="SAM" id="Phobius"/>
    </source>
</evidence>
<keyword evidence="3" id="KW-0732">Signal</keyword>
<feature type="compositionally biased region" description="Low complexity" evidence="1">
    <location>
        <begin position="452"/>
        <end position="476"/>
    </location>
</feature>
<dbReference type="AlphaFoldDB" id="A0A842HQE9"/>
<dbReference type="EMBL" id="JACJUU010000003">
    <property type="protein sequence ID" value="MBC2769570.1"/>
    <property type="molecule type" value="Genomic_DNA"/>
</dbReference>
<dbReference type="InterPro" id="IPR036779">
    <property type="entry name" value="LysM_dom_sf"/>
</dbReference>
<feature type="region of interest" description="Disordered" evidence="1">
    <location>
        <begin position="306"/>
        <end position="326"/>
    </location>
</feature>
<evidence type="ECO:0000256" key="3">
    <source>
        <dbReference type="SAM" id="SignalP"/>
    </source>
</evidence>
<organism evidence="5 6">
    <name type="scientific">Pusillimonas minor</name>
    <dbReference type="NCBI Taxonomy" id="2697024"/>
    <lineage>
        <taxon>Bacteria</taxon>
        <taxon>Pseudomonadati</taxon>
        <taxon>Pseudomonadota</taxon>
        <taxon>Betaproteobacteria</taxon>
        <taxon>Burkholderiales</taxon>
        <taxon>Alcaligenaceae</taxon>
        <taxon>Pusillimonas</taxon>
    </lineage>
</organism>
<feature type="compositionally biased region" description="Polar residues" evidence="1">
    <location>
        <begin position="306"/>
        <end position="323"/>
    </location>
</feature>
<evidence type="ECO:0000256" key="1">
    <source>
        <dbReference type="SAM" id="MobiDB-lite"/>
    </source>
</evidence>
<feature type="region of interest" description="Disordered" evidence="1">
    <location>
        <begin position="267"/>
        <end position="286"/>
    </location>
</feature>
<evidence type="ECO:0000313" key="5">
    <source>
        <dbReference type="EMBL" id="MBC2769570.1"/>
    </source>
</evidence>
<feature type="chain" id="PRO_5033009293" evidence="3">
    <location>
        <begin position="34"/>
        <end position="588"/>
    </location>
</feature>
<dbReference type="Gene3D" id="3.10.350.10">
    <property type="entry name" value="LysM domain"/>
    <property type="match status" value="1"/>
</dbReference>
<keyword evidence="6" id="KW-1185">Reference proteome</keyword>
<feature type="domain" description="FimV N-terminal" evidence="4">
    <location>
        <begin position="35"/>
        <end position="138"/>
    </location>
</feature>
<feature type="compositionally biased region" description="Low complexity" evidence="1">
    <location>
        <begin position="505"/>
        <end position="516"/>
    </location>
</feature>
<sequence>MHKSHRWAVNKLSLRVVSAVILAAASFSSSVHAMSFGHSRLLSPTGQPLRIQVPVHNLTPDDVQSLSVVVAPASAWQQAGLTPPVDLSSLQVGLVDGMRAGSRTITVSSPQALSANVADLLLLVRSASGQQQHQVSLLAPTDMQVVRAAQSQAPVMSASSGAGSPPQGQGESRPAIQVRQGDTMFSLARRHAVPGVSLYQWMVAVQLANPNAFINDNVNLVKAGASLVVPDQAALTALTDAQARRVFQQHAAAFAQYRQRLARQTGAPLQPGATDRGGVSPAANASSASVSASQNAADKLVLASAQSASGTQANDDTRVATQKNTEEVRERIADLEENVKTLNQALQQQGPAATEAITDGVEALAEAVGQVAQTASNLASGADTGSGAGASAGASGAEASAGAANGGANGGATALAAGASSATEGATAAANGAAGAGQAGAAAGNSTGGGATESAAGTAAAGSSGTSTGGSSAAGTAGQGLVVTAPSAGSTSTPGASLPGGNTTSSDASSASSSSSKAVTPVSWFQDNLLVIITGILAIIVLVVAWLLRRVGRTDDTTDTGITEDMVRERLQGINLDLDDDQKPGTRT</sequence>
<keyword evidence="2" id="KW-1133">Transmembrane helix</keyword>
<protein>
    <submittedName>
        <fullName evidence="5">Peptidoglycan-binding protein LysM</fullName>
    </submittedName>
</protein>
<dbReference type="RefSeq" id="WP_185779281.1">
    <property type="nucleotide sequence ID" value="NZ_JACJUU010000003.1"/>
</dbReference>
<gene>
    <name evidence="5" type="ORF">GTU67_06540</name>
</gene>
<feature type="region of interest" description="Disordered" evidence="1">
    <location>
        <begin position="437"/>
        <end position="517"/>
    </location>
</feature>
<dbReference type="Pfam" id="PF25800">
    <property type="entry name" value="FimV_N"/>
    <property type="match status" value="1"/>
</dbReference>
<evidence type="ECO:0000259" key="4">
    <source>
        <dbReference type="Pfam" id="PF25800"/>
    </source>
</evidence>
<feature type="compositionally biased region" description="Low complexity" evidence="1">
    <location>
        <begin position="157"/>
        <end position="170"/>
    </location>
</feature>
<evidence type="ECO:0000313" key="6">
    <source>
        <dbReference type="Proteomes" id="UP000545386"/>
    </source>
</evidence>
<keyword evidence="2" id="KW-0472">Membrane</keyword>
<dbReference type="InterPro" id="IPR057840">
    <property type="entry name" value="FimV_N"/>
</dbReference>
<accession>A0A842HQE9</accession>
<proteinExistence type="predicted"/>
<feature type="region of interest" description="Disordered" evidence="1">
    <location>
        <begin position="154"/>
        <end position="174"/>
    </location>
</feature>
<keyword evidence="2" id="KW-0812">Transmembrane</keyword>
<comment type="caution">
    <text evidence="5">The sequence shown here is derived from an EMBL/GenBank/DDBJ whole genome shotgun (WGS) entry which is preliminary data.</text>
</comment>
<dbReference type="Proteomes" id="UP000545386">
    <property type="component" value="Unassembled WGS sequence"/>
</dbReference>
<feature type="transmembrane region" description="Helical" evidence="2">
    <location>
        <begin position="529"/>
        <end position="548"/>
    </location>
</feature>
<feature type="compositionally biased region" description="Polar residues" evidence="1">
    <location>
        <begin position="487"/>
        <end position="504"/>
    </location>
</feature>
<feature type="signal peptide" evidence="3">
    <location>
        <begin position="1"/>
        <end position="33"/>
    </location>
</feature>
<dbReference type="NCBIfam" id="TIGR03505">
    <property type="entry name" value="FimV_core"/>
    <property type="match status" value="1"/>
</dbReference>
<feature type="compositionally biased region" description="Low complexity" evidence="1">
    <location>
        <begin position="391"/>
        <end position="403"/>
    </location>
</feature>
<dbReference type="InterPro" id="IPR020012">
    <property type="entry name" value="LysM_FimV"/>
</dbReference>
<name>A0A842HQE9_9BURK</name>
<reference evidence="5 6" key="1">
    <citation type="submission" date="2020-08" db="EMBL/GenBank/DDBJ databases">
        <title>Paraeoetvoesia sp. YC-7-48 draft genome sequence.</title>
        <authorList>
            <person name="Yao L."/>
        </authorList>
    </citation>
    <scope>NUCLEOTIDE SEQUENCE [LARGE SCALE GENOMIC DNA]</scope>
    <source>
        <strain evidence="6">YC-7-48</strain>
    </source>
</reference>
<feature type="region of interest" description="Disordered" evidence="1">
    <location>
        <begin position="380"/>
        <end position="409"/>
    </location>
</feature>